<reference evidence="2" key="1">
    <citation type="submission" date="2020-08" db="EMBL/GenBank/DDBJ databases">
        <title>Genome sequencing and assembly of the red palm weevil Rhynchophorus ferrugineus.</title>
        <authorList>
            <person name="Dias G.B."/>
            <person name="Bergman C.M."/>
            <person name="Manee M."/>
        </authorList>
    </citation>
    <scope>NUCLEOTIDE SEQUENCE</scope>
    <source>
        <strain evidence="2">AA-2017</strain>
        <tissue evidence="2">Whole larva</tissue>
    </source>
</reference>
<keyword evidence="3" id="KW-1185">Reference proteome</keyword>
<gene>
    <name evidence="2" type="ORF">GWI33_012986</name>
</gene>
<dbReference type="AlphaFoldDB" id="A0A834MDN0"/>
<evidence type="ECO:0000313" key="2">
    <source>
        <dbReference type="EMBL" id="KAF7274349.1"/>
    </source>
</evidence>
<evidence type="ECO:0000313" key="3">
    <source>
        <dbReference type="Proteomes" id="UP000625711"/>
    </source>
</evidence>
<organism evidence="2 3">
    <name type="scientific">Rhynchophorus ferrugineus</name>
    <name type="common">Red palm weevil</name>
    <name type="synonym">Curculio ferrugineus</name>
    <dbReference type="NCBI Taxonomy" id="354439"/>
    <lineage>
        <taxon>Eukaryota</taxon>
        <taxon>Metazoa</taxon>
        <taxon>Ecdysozoa</taxon>
        <taxon>Arthropoda</taxon>
        <taxon>Hexapoda</taxon>
        <taxon>Insecta</taxon>
        <taxon>Pterygota</taxon>
        <taxon>Neoptera</taxon>
        <taxon>Endopterygota</taxon>
        <taxon>Coleoptera</taxon>
        <taxon>Polyphaga</taxon>
        <taxon>Cucujiformia</taxon>
        <taxon>Curculionidae</taxon>
        <taxon>Dryophthorinae</taxon>
        <taxon>Rhynchophorus</taxon>
    </lineage>
</organism>
<feature type="region of interest" description="Disordered" evidence="1">
    <location>
        <begin position="81"/>
        <end position="101"/>
    </location>
</feature>
<protein>
    <submittedName>
        <fullName evidence="2">Uncharacterized protein</fullName>
    </submittedName>
</protein>
<name>A0A834MDN0_RHYFE</name>
<comment type="caution">
    <text evidence="2">The sequence shown here is derived from an EMBL/GenBank/DDBJ whole genome shotgun (WGS) entry which is preliminary data.</text>
</comment>
<accession>A0A834MDN0</accession>
<sequence length="101" mass="10401">MCVCSSRGTTVAGSVTLVSDQGTYWTTRGGESMATCVPGRGPAGRGNAAVPVKCGRGTAWFHFDAGHDVSCLRALDGPPGKAYPIQGNSTNGPRMNTGKNR</sequence>
<feature type="compositionally biased region" description="Polar residues" evidence="1">
    <location>
        <begin position="86"/>
        <end position="101"/>
    </location>
</feature>
<proteinExistence type="predicted"/>
<dbReference type="Proteomes" id="UP000625711">
    <property type="component" value="Unassembled WGS sequence"/>
</dbReference>
<dbReference type="EMBL" id="JAACXV010012891">
    <property type="protein sequence ID" value="KAF7274349.1"/>
    <property type="molecule type" value="Genomic_DNA"/>
</dbReference>
<evidence type="ECO:0000256" key="1">
    <source>
        <dbReference type="SAM" id="MobiDB-lite"/>
    </source>
</evidence>